<dbReference type="Proteomes" id="UP000621500">
    <property type="component" value="Unassembled WGS sequence"/>
</dbReference>
<protein>
    <submittedName>
        <fullName evidence="2">Uncharacterized protein</fullName>
    </submittedName>
</protein>
<keyword evidence="3" id="KW-1185">Reference proteome</keyword>
<feature type="region of interest" description="Disordered" evidence="1">
    <location>
        <begin position="23"/>
        <end position="56"/>
    </location>
</feature>
<organism evidence="2 3">
    <name type="scientific">Plantactinospora mayteni</name>
    <dbReference type="NCBI Taxonomy" id="566021"/>
    <lineage>
        <taxon>Bacteria</taxon>
        <taxon>Bacillati</taxon>
        <taxon>Actinomycetota</taxon>
        <taxon>Actinomycetes</taxon>
        <taxon>Micromonosporales</taxon>
        <taxon>Micromonosporaceae</taxon>
        <taxon>Plantactinospora</taxon>
    </lineage>
</organism>
<comment type="caution">
    <text evidence="2">The sequence shown here is derived from an EMBL/GenBank/DDBJ whole genome shotgun (WGS) entry which is preliminary data.</text>
</comment>
<evidence type="ECO:0000313" key="2">
    <source>
        <dbReference type="EMBL" id="GIG99706.1"/>
    </source>
</evidence>
<proteinExistence type="predicted"/>
<evidence type="ECO:0000256" key="1">
    <source>
        <dbReference type="SAM" id="MobiDB-lite"/>
    </source>
</evidence>
<evidence type="ECO:0000313" key="3">
    <source>
        <dbReference type="Proteomes" id="UP000621500"/>
    </source>
</evidence>
<reference evidence="2 3" key="1">
    <citation type="submission" date="2021-01" db="EMBL/GenBank/DDBJ databases">
        <title>Whole genome shotgun sequence of Plantactinospora mayteni NBRC 109088.</title>
        <authorList>
            <person name="Komaki H."/>
            <person name="Tamura T."/>
        </authorList>
    </citation>
    <scope>NUCLEOTIDE SEQUENCE [LARGE SCALE GENOMIC DNA]</scope>
    <source>
        <strain evidence="2 3">NBRC 109088</strain>
    </source>
</reference>
<accession>A0ABQ4EYG6</accession>
<name>A0ABQ4EYG6_9ACTN</name>
<sequence length="79" mass="8316">METIYGLPRGDYDRPSLRRISLASAAPGDPHRVDSAPIAGHPGPLGRRPAQHPAPADDLLAVGTTSLVPLKSDLADRTL</sequence>
<dbReference type="EMBL" id="BONX01000046">
    <property type="protein sequence ID" value="GIG99706.1"/>
    <property type="molecule type" value="Genomic_DNA"/>
</dbReference>
<gene>
    <name evidence="2" type="ORF">Pma05_62790</name>
</gene>